<organism evidence="2 3">
    <name type="scientific">Salicibibacter kimchii</name>
    <dbReference type="NCBI Taxonomy" id="2099786"/>
    <lineage>
        <taxon>Bacteria</taxon>
        <taxon>Bacillati</taxon>
        <taxon>Bacillota</taxon>
        <taxon>Bacilli</taxon>
        <taxon>Bacillales</taxon>
        <taxon>Bacillaceae</taxon>
        <taxon>Salicibibacter</taxon>
    </lineage>
</organism>
<sequence>MTAFVIISILLHLVSLAAIAYLFLKNAAPGDEIEQLLKKYTTEMNEDNERLLRRLQPEQVQTPKHTFESELAQAAGKVERQEKGYEPPEPVGENEARVTPAAQALRLAQTGKSTQEIAEDLTLGYGEVEWLLQKHGRR</sequence>
<feature type="compositionally biased region" description="Basic and acidic residues" evidence="1">
    <location>
        <begin position="77"/>
        <end position="86"/>
    </location>
</feature>
<dbReference type="Proteomes" id="UP000252100">
    <property type="component" value="Chromosome"/>
</dbReference>
<evidence type="ECO:0000256" key="1">
    <source>
        <dbReference type="SAM" id="MobiDB-lite"/>
    </source>
</evidence>
<dbReference type="AlphaFoldDB" id="A0A345BVY2"/>
<dbReference type="Pfam" id="PF19610">
    <property type="entry name" value="DUF6115"/>
    <property type="match status" value="1"/>
</dbReference>
<keyword evidence="3" id="KW-1185">Reference proteome</keyword>
<evidence type="ECO:0000313" key="2">
    <source>
        <dbReference type="EMBL" id="AXF55113.1"/>
    </source>
</evidence>
<dbReference type="RefSeq" id="WP_114370811.1">
    <property type="nucleotide sequence ID" value="NZ_CP031092.1"/>
</dbReference>
<reference evidence="2 3" key="1">
    <citation type="journal article" date="2018" name="J. Microbiol.">
        <title>Salicibibacter kimchii gen. nov., sp. nov., a moderately halophilic and alkalitolerant bacterium in the family Bacillaceae, isolated from kimchi.</title>
        <authorList>
            <person name="Jang J.Y."/>
            <person name="Oh Y.J."/>
            <person name="Lim S.K."/>
            <person name="Park H.K."/>
            <person name="Lee C."/>
            <person name="Kim J.Y."/>
            <person name="Lee M.A."/>
            <person name="Choi H.J."/>
        </authorList>
    </citation>
    <scope>NUCLEOTIDE SEQUENCE [LARGE SCALE GENOMIC DNA]</scope>
    <source>
        <strain evidence="2 3">NKC1-1</strain>
    </source>
</reference>
<proteinExistence type="predicted"/>
<dbReference type="EMBL" id="CP031092">
    <property type="protein sequence ID" value="AXF55113.1"/>
    <property type="molecule type" value="Genomic_DNA"/>
</dbReference>
<accession>A0A345BVY2</accession>
<evidence type="ECO:0000313" key="3">
    <source>
        <dbReference type="Proteomes" id="UP000252100"/>
    </source>
</evidence>
<feature type="region of interest" description="Disordered" evidence="1">
    <location>
        <begin position="71"/>
        <end position="100"/>
    </location>
</feature>
<protein>
    <submittedName>
        <fullName evidence="2">Uncharacterized protein</fullName>
    </submittedName>
</protein>
<gene>
    <name evidence="2" type="ORF">DT065_03155</name>
</gene>
<dbReference type="OrthoDB" id="1708317at2"/>
<dbReference type="KEGG" id="rue:DT065_03155"/>
<dbReference type="InterPro" id="IPR046118">
    <property type="entry name" value="DUF6115"/>
</dbReference>
<name>A0A345BVY2_9BACI</name>